<proteinExistence type="inferred from homology"/>
<evidence type="ECO:0000256" key="6">
    <source>
        <dbReference type="HAMAP-Rule" id="MF_01337"/>
    </source>
</evidence>
<organism evidence="7 8">
    <name type="scientific">Candidatus Iainarchaeum sp</name>
    <dbReference type="NCBI Taxonomy" id="3101447"/>
    <lineage>
        <taxon>Archaea</taxon>
        <taxon>Candidatus Iainarchaeota</taxon>
        <taxon>Candidatus Iainarchaeia</taxon>
        <taxon>Candidatus Iainarchaeales</taxon>
        <taxon>Candidatus Iainarchaeaceae</taxon>
        <taxon>Candidatus Iainarchaeum</taxon>
    </lineage>
</organism>
<evidence type="ECO:0000256" key="5">
    <source>
        <dbReference type="ARBA" id="ARBA00023274"/>
    </source>
</evidence>
<keyword evidence="2 6" id="KW-0699">rRNA-binding</keyword>
<dbReference type="GO" id="GO:0008097">
    <property type="term" value="F:5S rRNA binding"/>
    <property type="evidence" value="ECO:0007669"/>
    <property type="project" value="InterPro"/>
</dbReference>
<evidence type="ECO:0000256" key="4">
    <source>
        <dbReference type="ARBA" id="ARBA00022980"/>
    </source>
</evidence>
<dbReference type="CDD" id="cd00432">
    <property type="entry name" value="Ribosomal_L18_L5e"/>
    <property type="match status" value="1"/>
</dbReference>
<sequence length="190" mass="21299">MTSVSTYETPFKRRINSKTNYKKRLALLRSNLPRLVVRKSNKKVLVQIIEYNVSGDKTIVSADSRELKKFGWTLNTRNTPSAYLAGLLCGLKAKEKKIVEVVLDIGLNSSVHGSVVFSVLKGAIDAGLKSKSSDVVFPVDERIKGKHLGEETVKQFEKVKAELSKAWQKRENDRGRAKTECCRGNREEAC</sequence>
<dbReference type="Pfam" id="PF17144">
    <property type="entry name" value="Ribosomal_L5e"/>
    <property type="match status" value="1"/>
</dbReference>
<evidence type="ECO:0000256" key="3">
    <source>
        <dbReference type="ARBA" id="ARBA00022884"/>
    </source>
</evidence>
<comment type="function">
    <text evidence="6">This is one of the proteins that bind and probably mediate the attachment of the 5S RNA into the large ribosomal subunit, where it forms part of the central protuberance.</text>
</comment>
<evidence type="ECO:0000256" key="2">
    <source>
        <dbReference type="ARBA" id="ARBA00022730"/>
    </source>
</evidence>
<evidence type="ECO:0000313" key="7">
    <source>
        <dbReference type="EMBL" id="MBS3059365.1"/>
    </source>
</evidence>
<dbReference type="GO" id="GO:0003735">
    <property type="term" value="F:structural constituent of ribosome"/>
    <property type="evidence" value="ECO:0007669"/>
    <property type="project" value="InterPro"/>
</dbReference>
<dbReference type="InterPro" id="IPR057268">
    <property type="entry name" value="Ribosomal_L18"/>
</dbReference>
<reference evidence="7" key="1">
    <citation type="submission" date="2021-03" db="EMBL/GenBank/DDBJ databases">
        <authorList>
            <person name="Jaffe A."/>
        </authorList>
    </citation>
    <scope>NUCLEOTIDE SEQUENCE</scope>
    <source>
        <strain evidence="7">RIFCSPHIGHO2_01_FULL_GW2011_AR10_43_9</strain>
    </source>
</reference>
<protein>
    <recommendedName>
        <fullName evidence="6">Large ribosomal subunit protein uL18</fullName>
    </recommendedName>
</protein>
<reference evidence="7" key="2">
    <citation type="submission" date="2021-05" db="EMBL/GenBank/DDBJ databases">
        <title>Protein family content uncovers lineage relationships and bacterial pathway maintenance mechanisms in DPANN archaea.</title>
        <authorList>
            <person name="Castelle C.J."/>
            <person name="Meheust R."/>
            <person name="Jaffe A.L."/>
            <person name="Seitz K."/>
            <person name="Gong X."/>
            <person name="Baker B.J."/>
            <person name="Banfield J.F."/>
        </authorList>
    </citation>
    <scope>NUCLEOTIDE SEQUENCE</scope>
    <source>
        <strain evidence="7">RIFCSPHIGHO2_01_FULL_GW2011_AR10_43_9</strain>
    </source>
</reference>
<evidence type="ECO:0000313" key="8">
    <source>
        <dbReference type="Proteomes" id="UP000683213"/>
    </source>
</evidence>
<comment type="similarity">
    <text evidence="1 6">Belongs to the universal ribosomal protein uL18 family.</text>
</comment>
<dbReference type="GO" id="GO:0006412">
    <property type="term" value="P:translation"/>
    <property type="evidence" value="ECO:0007669"/>
    <property type="project" value="UniProtKB-UniRule"/>
</dbReference>
<dbReference type="HAMAP" id="MF_01337_A">
    <property type="entry name" value="Ribosomal_uL18_A"/>
    <property type="match status" value="1"/>
</dbReference>
<gene>
    <name evidence="6" type="primary">rpl18</name>
    <name evidence="7" type="ORF">J4224_02975</name>
</gene>
<dbReference type="PANTHER" id="PTHR23410:SF12">
    <property type="entry name" value="LARGE RIBOSOMAL SUBUNIT PROTEIN UL18"/>
    <property type="match status" value="1"/>
</dbReference>
<comment type="caution">
    <text evidence="7">The sequence shown here is derived from an EMBL/GenBank/DDBJ whole genome shotgun (WGS) entry which is preliminary data.</text>
</comment>
<dbReference type="Proteomes" id="UP000683213">
    <property type="component" value="Unassembled WGS sequence"/>
</dbReference>
<keyword evidence="5 6" id="KW-0687">Ribonucleoprotein</keyword>
<comment type="subunit">
    <text evidence="6">Part of the 50S ribosomal subunit. Contacts the 5S and 23S rRNAs.</text>
</comment>
<dbReference type="AlphaFoldDB" id="A0A8T4L708"/>
<dbReference type="GO" id="GO:0022625">
    <property type="term" value="C:cytosolic large ribosomal subunit"/>
    <property type="evidence" value="ECO:0007669"/>
    <property type="project" value="TreeGrafter"/>
</dbReference>
<dbReference type="PANTHER" id="PTHR23410">
    <property type="entry name" value="RIBOSOMAL PROTEIN L5-RELATED"/>
    <property type="match status" value="1"/>
</dbReference>
<name>A0A8T4L708_9ARCH</name>
<dbReference type="GO" id="GO:0000027">
    <property type="term" value="P:ribosomal large subunit assembly"/>
    <property type="evidence" value="ECO:0007669"/>
    <property type="project" value="TreeGrafter"/>
</dbReference>
<dbReference type="InterPro" id="IPR057267">
    <property type="entry name" value="Rbsml_uL18_arch"/>
</dbReference>
<keyword evidence="4 6" id="KW-0689">Ribosomal protein</keyword>
<dbReference type="Gene3D" id="3.30.420.100">
    <property type="match status" value="1"/>
</dbReference>
<accession>A0A8T4L708</accession>
<dbReference type="InterPro" id="IPR005485">
    <property type="entry name" value="Rbsml_uL18_euk_arch"/>
</dbReference>
<keyword evidence="3 6" id="KW-0694">RNA-binding</keyword>
<evidence type="ECO:0000256" key="1">
    <source>
        <dbReference type="ARBA" id="ARBA00007116"/>
    </source>
</evidence>
<dbReference type="SUPFAM" id="SSF53137">
    <property type="entry name" value="Translational machinery components"/>
    <property type="match status" value="1"/>
</dbReference>
<dbReference type="EMBL" id="JAGVWF010000038">
    <property type="protein sequence ID" value="MBS3059365.1"/>
    <property type="molecule type" value="Genomic_DNA"/>
</dbReference>
<dbReference type="NCBIfam" id="NF006342">
    <property type="entry name" value="PRK08569.1"/>
    <property type="match status" value="1"/>
</dbReference>